<evidence type="ECO:0000256" key="1">
    <source>
        <dbReference type="ARBA" id="ARBA00022801"/>
    </source>
</evidence>
<dbReference type="Gene3D" id="3.30.70.360">
    <property type="match status" value="1"/>
</dbReference>
<dbReference type="GO" id="GO:0016787">
    <property type="term" value="F:hydrolase activity"/>
    <property type="evidence" value="ECO:0007669"/>
    <property type="project" value="UniProtKB-KW"/>
</dbReference>
<proteinExistence type="predicted"/>
<keyword evidence="3" id="KW-1185">Reference proteome</keyword>
<dbReference type="Pfam" id="PF01546">
    <property type="entry name" value="Peptidase_M20"/>
    <property type="match status" value="1"/>
</dbReference>
<dbReference type="InterPro" id="IPR002933">
    <property type="entry name" value="Peptidase_M20"/>
</dbReference>
<dbReference type="SUPFAM" id="SSF53187">
    <property type="entry name" value="Zn-dependent exopeptidases"/>
    <property type="match status" value="1"/>
</dbReference>
<dbReference type="PANTHER" id="PTHR11014">
    <property type="entry name" value="PEPTIDASE M20 FAMILY MEMBER"/>
    <property type="match status" value="1"/>
</dbReference>
<dbReference type="AlphaFoldDB" id="A0A918S230"/>
<dbReference type="Gene3D" id="3.40.630.10">
    <property type="entry name" value="Zn peptidases"/>
    <property type="match status" value="2"/>
</dbReference>
<organism evidence="2 3">
    <name type="scientific">Arenicella chitinivorans</name>
    <dbReference type="NCBI Taxonomy" id="1329800"/>
    <lineage>
        <taxon>Bacteria</taxon>
        <taxon>Pseudomonadati</taxon>
        <taxon>Pseudomonadota</taxon>
        <taxon>Gammaproteobacteria</taxon>
        <taxon>Arenicellales</taxon>
        <taxon>Arenicellaceae</taxon>
        <taxon>Arenicella</taxon>
    </lineage>
</organism>
<sequence>MHSDTFDSHAMAIYPELLEVRHDLFDNPESSGKEERTARVVANYLKKLGLEVKTNIGGHGVVGVLKGAKPGKTVMWRADMDAATFRMGAHGHQGLSHICGHDFNTTIALGIANTLSQDVDNLAGTVVFLFQPAEESQQGAKAMIADGLFEMLAVDEVYASHIGPSATGVISTKTGNLFSHSRYLEIELNGTDAAESIASDVHKIMNGLTRVSSPKLFFDLNNAMSLTHGLANPNTIYQDYVFFAGPPQVSTNNSRTVLFAELYTANKGDIDATVSGLKKQLDRREYRDRVHAVRVSHVRQGVDNDARLVDQAKQLLLARFGDQVLETYYGQVPFASEDFGHFQTRVPGVYFFIGASNAGKGIVSFPHMPNFNVDEKVIRLGVTRFSTLLYSRLKTD</sequence>
<comment type="caution">
    <text evidence="2">The sequence shown here is derived from an EMBL/GenBank/DDBJ whole genome shotgun (WGS) entry which is preliminary data.</text>
</comment>
<gene>
    <name evidence="2" type="ORF">GCM10008090_33600</name>
</gene>
<accession>A0A918S230</accession>
<protein>
    <submittedName>
        <fullName evidence="2">Hippurate hydrolase</fullName>
    </submittedName>
</protein>
<dbReference type="InterPro" id="IPR017439">
    <property type="entry name" value="Amidohydrolase"/>
</dbReference>
<dbReference type="Proteomes" id="UP000614811">
    <property type="component" value="Unassembled WGS sequence"/>
</dbReference>
<name>A0A918S230_9GAMM</name>
<dbReference type="PANTHER" id="PTHR11014:SF63">
    <property type="entry name" value="METALLOPEPTIDASE, PUTATIVE (AFU_ORTHOLOGUE AFUA_6G09600)-RELATED"/>
    <property type="match status" value="1"/>
</dbReference>
<dbReference type="RefSeq" id="WP_229794346.1">
    <property type="nucleotide sequence ID" value="NZ_BMXA01000009.1"/>
</dbReference>
<dbReference type="EMBL" id="BMXA01000009">
    <property type="protein sequence ID" value="GHA20950.1"/>
    <property type="molecule type" value="Genomic_DNA"/>
</dbReference>
<reference evidence="2" key="2">
    <citation type="submission" date="2020-09" db="EMBL/GenBank/DDBJ databases">
        <authorList>
            <person name="Sun Q."/>
            <person name="Kim S."/>
        </authorList>
    </citation>
    <scope>NUCLEOTIDE SEQUENCE</scope>
    <source>
        <strain evidence="2">KCTC 12711</strain>
    </source>
</reference>
<evidence type="ECO:0000313" key="3">
    <source>
        <dbReference type="Proteomes" id="UP000614811"/>
    </source>
</evidence>
<keyword evidence="1 2" id="KW-0378">Hydrolase</keyword>
<evidence type="ECO:0000313" key="2">
    <source>
        <dbReference type="EMBL" id="GHA20950.1"/>
    </source>
</evidence>
<reference evidence="2" key="1">
    <citation type="journal article" date="2014" name="Int. J. Syst. Evol. Microbiol.">
        <title>Complete genome sequence of Corynebacterium casei LMG S-19264T (=DSM 44701T), isolated from a smear-ripened cheese.</title>
        <authorList>
            <consortium name="US DOE Joint Genome Institute (JGI-PGF)"/>
            <person name="Walter F."/>
            <person name="Albersmeier A."/>
            <person name="Kalinowski J."/>
            <person name="Ruckert C."/>
        </authorList>
    </citation>
    <scope>NUCLEOTIDE SEQUENCE</scope>
    <source>
        <strain evidence="2">KCTC 12711</strain>
    </source>
</reference>